<dbReference type="WBParaSite" id="TCNE_0001638401-mRNA-1">
    <property type="protein sequence ID" value="TCNE_0001638401-mRNA-1"/>
    <property type="gene ID" value="TCNE_0001638401"/>
</dbReference>
<evidence type="ECO:0000313" key="2">
    <source>
        <dbReference type="Proteomes" id="UP000050794"/>
    </source>
</evidence>
<dbReference type="EMBL" id="UYWY01023544">
    <property type="protein sequence ID" value="VDM47704.1"/>
    <property type="molecule type" value="Genomic_DNA"/>
</dbReference>
<protein>
    <submittedName>
        <fullName evidence="3">MSP domain-containing protein</fullName>
    </submittedName>
</protein>
<name>A0A183V6L3_TOXCA</name>
<dbReference type="InterPro" id="IPR013783">
    <property type="entry name" value="Ig-like_fold"/>
</dbReference>
<dbReference type="AlphaFoldDB" id="A0A183V6L3"/>
<reference evidence="3" key="1">
    <citation type="submission" date="2016-06" db="UniProtKB">
        <authorList>
            <consortium name="WormBaseParasite"/>
        </authorList>
    </citation>
    <scope>IDENTIFICATION</scope>
</reference>
<evidence type="ECO:0000313" key="1">
    <source>
        <dbReference type="EMBL" id="VDM47704.1"/>
    </source>
</evidence>
<accession>A0A183V6L3</accession>
<sequence length="365" mass="42789">MDKVGFMSNDHFIWTNQSPDVELIEPRIVASIDKNWLVFGKQVMKIFMIPSISSMPHKRRSNETKQPVLVILISNDHFIWTNQSPDVELIGPRIMASIDKNWPVFGKQMDRPPQSHSLLLINRGEHAFAFKIHTSDNYAYFFSQVFGVVFGRRLFALPHVRTRNSVAITIFRRPTKCFKVDDEYPNIQRTELPRKDRLFIYLAPIFNWTTEPASLFNHTMPYEKLRVCLEYTAQPLDETRVRCSLNRRWIGWNTWNQHLSDLRRNKSVNMTAVFGVVFGRRLFALPHVRTRNSVAITIFRRPIKCFKVDDEYPNIQRTELLAKEGSTIHLFGSNIQLDYRTCIFLQSYNAVGKVESMPRVYRTTT</sequence>
<keyword evidence="2" id="KW-1185">Reference proteome</keyword>
<organism evidence="2 3">
    <name type="scientific">Toxocara canis</name>
    <name type="common">Canine roundworm</name>
    <dbReference type="NCBI Taxonomy" id="6265"/>
    <lineage>
        <taxon>Eukaryota</taxon>
        <taxon>Metazoa</taxon>
        <taxon>Ecdysozoa</taxon>
        <taxon>Nematoda</taxon>
        <taxon>Chromadorea</taxon>
        <taxon>Rhabditida</taxon>
        <taxon>Spirurina</taxon>
        <taxon>Ascaridomorpha</taxon>
        <taxon>Ascaridoidea</taxon>
        <taxon>Toxocaridae</taxon>
        <taxon>Toxocara</taxon>
    </lineage>
</organism>
<gene>
    <name evidence="1" type="ORF">TCNE_LOCUS16383</name>
</gene>
<reference evidence="1 2" key="2">
    <citation type="submission" date="2018-11" db="EMBL/GenBank/DDBJ databases">
        <authorList>
            <consortium name="Pathogen Informatics"/>
        </authorList>
    </citation>
    <scope>NUCLEOTIDE SEQUENCE [LARGE SCALE GENOMIC DNA]</scope>
</reference>
<dbReference type="InterPro" id="IPR008962">
    <property type="entry name" value="PapD-like_sf"/>
</dbReference>
<dbReference type="Gene3D" id="2.60.40.10">
    <property type="entry name" value="Immunoglobulins"/>
    <property type="match status" value="1"/>
</dbReference>
<dbReference type="SUPFAM" id="SSF49354">
    <property type="entry name" value="PapD-like"/>
    <property type="match status" value="1"/>
</dbReference>
<dbReference type="Proteomes" id="UP000050794">
    <property type="component" value="Unassembled WGS sequence"/>
</dbReference>
<evidence type="ECO:0000313" key="3">
    <source>
        <dbReference type="WBParaSite" id="TCNE_0001638401-mRNA-1"/>
    </source>
</evidence>
<proteinExistence type="predicted"/>